<sequence>MQGTDKGKAVAVDQGLPAAGRTGAPLAAAGVAQVVPEPVVTLDDLITCVRTYNPATNEKLLRDAWDFGRQMHEGQFRHSGEPYFTHPVAVAMILAQQQMDDATIVTALLHDTVEDTRATYAEVEAQFGHVIADLVDGVTKLTNLQLHSAETKQAENFRKLIMATSRDLRVTLVKLADRLHNMRTIASMRPDKQAKKARETMDIYAPLAGRMGMQWMREELEDMAFRVLNPEARDSIIQRFSLLQQEAGDLVQRITEDLLEELGKTGIPAEVYGRAKKPYSIWRKMQQKDQSFSQLSDIYGFRVITKTDADCYRALGAIHQRWRSVPGRFKDYISQPKSNGYRSIHTAVSALGGKRVEVQIRTREMHEVAEAGVAAHWSYRDGEPVKNRFVVDPVRWISQLSERFEEDKDHDEFLETFKLEMYQDQVFCFTPKGEVIKLPQGATPIDFAYAIHTRIGHACVGAKVDGLRVPLWTRLKNGQSVEIIIADGQTPQATWIDIAVTGRAKSAIRRWLREKDRDRFIKLGTELTRVAFENAGKKATDKALATAARALALENAEQLLLRVGAAEITAREVVRAIYPDLKLQNANEIDAEKAIVGLSADQSFRRAPCCQPVPGERIVGITFRGQGVIIHAIDCPNLSDYEDQPDRWVDLRWHEGQHKAVSAVSLELSMANDAGVLGRICTLIGEQNANISDVDFLDRKTDYYRIRVDVDVRDAEHLHRVMTALDADSHISSLVRLRDAQRAMNWSAALPASGSAGH</sequence>
<dbReference type="GO" id="GO:0015949">
    <property type="term" value="P:nucleobase-containing small molecule interconversion"/>
    <property type="evidence" value="ECO:0007669"/>
    <property type="project" value="UniProtKB-ARBA"/>
</dbReference>
<protein>
    <recommendedName>
        <fullName evidence="2">GTP pyrophosphokinase rsh</fullName>
        <ecNumber evidence="1">2.7.6.5</ecNumber>
    </recommendedName>
    <alternativeName>
        <fullName evidence="4">(p)ppGpp synthase</fullName>
    </alternativeName>
    <alternativeName>
        <fullName evidence="3">ATP:GTP 3'-pyrophosphotransferase</fullName>
    </alternativeName>
</protein>
<dbReference type="EMBL" id="CP019937">
    <property type="protein sequence ID" value="ARO13774.1"/>
    <property type="molecule type" value="Genomic_DNA"/>
</dbReference>
<evidence type="ECO:0000313" key="10">
    <source>
        <dbReference type="EMBL" id="ARO13774.1"/>
    </source>
</evidence>
<dbReference type="PROSITE" id="PS51831">
    <property type="entry name" value="HD"/>
    <property type="match status" value="1"/>
</dbReference>
<comment type="function">
    <text evidence="6">In eubacteria ppGpp (guanosine 3'-diphosphate 5'-diphosphate) is a mediator of the stringent response that coordinates a variety of cellular activities in response to changes in nutritional abundance.</text>
</comment>
<dbReference type="Pfam" id="PF04607">
    <property type="entry name" value="RelA_SpoT"/>
    <property type="match status" value="1"/>
</dbReference>
<dbReference type="FunFam" id="1.10.3210.10:FF:000001">
    <property type="entry name" value="GTP pyrophosphokinase RelA"/>
    <property type="match status" value="1"/>
</dbReference>
<dbReference type="NCBIfam" id="TIGR00691">
    <property type="entry name" value="spoT_relA"/>
    <property type="match status" value="1"/>
</dbReference>
<dbReference type="Pfam" id="PF19296">
    <property type="entry name" value="RelA_AH_RIS"/>
    <property type="match status" value="1"/>
</dbReference>
<dbReference type="OrthoDB" id="9805041at2"/>
<dbReference type="InterPro" id="IPR033655">
    <property type="entry name" value="TGS_RelA/SpoT"/>
</dbReference>
<dbReference type="GO" id="GO:0008728">
    <property type="term" value="F:GTP diphosphokinase activity"/>
    <property type="evidence" value="ECO:0007669"/>
    <property type="project" value="UniProtKB-EC"/>
</dbReference>
<dbReference type="PROSITE" id="PS51880">
    <property type="entry name" value="TGS"/>
    <property type="match status" value="1"/>
</dbReference>
<feature type="domain" description="TGS" evidence="9">
    <location>
        <begin position="420"/>
        <end position="485"/>
    </location>
</feature>
<feature type="domain" description="HD" evidence="8">
    <location>
        <begin position="83"/>
        <end position="182"/>
    </location>
</feature>
<dbReference type="CDD" id="cd01668">
    <property type="entry name" value="TGS_RSH"/>
    <property type="match status" value="1"/>
</dbReference>
<dbReference type="InterPro" id="IPR004811">
    <property type="entry name" value="RelA/Spo_fam"/>
</dbReference>
<dbReference type="InterPro" id="IPR004095">
    <property type="entry name" value="TGS"/>
</dbReference>
<organism evidence="10 11">
    <name type="scientific">Ketogulonicigenium robustum</name>
    <dbReference type="NCBI Taxonomy" id="92947"/>
    <lineage>
        <taxon>Bacteria</taxon>
        <taxon>Pseudomonadati</taxon>
        <taxon>Pseudomonadota</taxon>
        <taxon>Alphaproteobacteria</taxon>
        <taxon>Rhodobacterales</taxon>
        <taxon>Roseobacteraceae</taxon>
        <taxon>Ketogulonicigenium</taxon>
    </lineage>
</organism>
<dbReference type="Gene3D" id="3.30.70.260">
    <property type="match status" value="1"/>
</dbReference>
<evidence type="ECO:0000256" key="4">
    <source>
        <dbReference type="ARBA" id="ARBA00032407"/>
    </source>
</evidence>
<dbReference type="GO" id="GO:0015969">
    <property type="term" value="P:guanosine tetraphosphate metabolic process"/>
    <property type="evidence" value="ECO:0007669"/>
    <property type="project" value="InterPro"/>
</dbReference>
<dbReference type="EC" id="2.7.6.5" evidence="1"/>
<dbReference type="PANTHER" id="PTHR21262">
    <property type="entry name" value="GUANOSINE-3',5'-BIS DIPHOSPHATE 3'-PYROPHOSPHOHYDROLASE"/>
    <property type="match status" value="1"/>
</dbReference>
<dbReference type="Pfam" id="PF02824">
    <property type="entry name" value="TGS"/>
    <property type="match status" value="1"/>
</dbReference>
<dbReference type="InterPro" id="IPR043519">
    <property type="entry name" value="NT_sf"/>
</dbReference>
<dbReference type="InterPro" id="IPR012675">
    <property type="entry name" value="Beta-grasp_dom_sf"/>
</dbReference>
<dbReference type="InterPro" id="IPR002912">
    <property type="entry name" value="ACT_dom"/>
</dbReference>
<keyword evidence="10" id="KW-0378">Hydrolase</keyword>
<name>A0A1W6NX24_9RHOB</name>
<evidence type="ECO:0000256" key="2">
    <source>
        <dbReference type="ARBA" id="ARBA00014315"/>
    </source>
</evidence>
<dbReference type="PROSITE" id="PS51671">
    <property type="entry name" value="ACT"/>
    <property type="match status" value="1"/>
</dbReference>
<evidence type="ECO:0000256" key="3">
    <source>
        <dbReference type="ARBA" id="ARBA00029754"/>
    </source>
</evidence>
<dbReference type="SUPFAM" id="SSF81301">
    <property type="entry name" value="Nucleotidyltransferase"/>
    <property type="match status" value="1"/>
</dbReference>
<reference evidence="10 11" key="1">
    <citation type="submission" date="2017-02" db="EMBL/GenBank/DDBJ databases">
        <title>Ketogulonicigenium robustum SPU B003 Genome sequencing and assembly.</title>
        <authorList>
            <person name="Li Y."/>
            <person name="Liu L."/>
            <person name="Wang C."/>
            <person name="Zhang M."/>
            <person name="Zhang T."/>
            <person name="Zhang Y."/>
        </authorList>
    </citation>
    <scope>NUCLEOTIDE SEQUENCE [LARGE SCALE GENOMIC DNA]</scope>
    <source>
        <strain evidence="10 11">SPU_B003</strain>
    </source>
</reference>
<proteinExistence type="inferred from homology"/>
<dbReference type="STRING" id="92947.BVG79_00420"/>
<dbReference type="Pfam" id="PF13328">
    <property type="entry name" value="HD_4"/>
    <property type="match status" value="1"/>
</dbReference>
<dbReference type="SMART" id="SM00471">
    <property type="entry name" value="HDc"/>
    <property type="match status" value="1"/>
</dbReference>
<evidence type="ECO:0000259" key="7">
    <source>
        <dbReference type="PROSITE" id="PS51671"/>
    </source>
</evidence>
<accession>A0A1W6NX24</accession>
<evidence type="ECO:0000256" key="1">
    <source>
        <dbReference type="ARBA" id="ARBA00013251"/>
    </source>
</evidence>
<evidence type="ECO:0000256" key="6">
    <source>
        <dbReference type="RuleBase" id="RU003847"/>
    </source>
</evidence>
<dbReference type="Pfam" id="PF13291">
    <property type="entry name" value="ACT_4"/>
    <property type="match status" value="1"/>
</dbReference>
<dbReference type="InterPro" id="IPR045865">
    <property type="entry name" value="ACT-like_dom_sf"/>
</dbReference>
<dbReference type="InterPro" id="IPR012676">
    <property type="entry name" value="TGS-like"/>
</dbReference>
<dbReference type="Gene3D" id="1.10.3210.10">
    <property type="entry name" value="Hypothetical protein af1432"/>
    <property type="match status" value="1"/>
</dbReference>
<dbReference type="Proteomes" id="UP000242447">
    <property type="component" value="Chromosome"/>
</dbReference>
<dbReference type="FunFam" id="3.30.460.10:FF:000001">
    <property type="entry name" value="GTP pyrophosphokinase RelA"/>
    <property type="match status" value="1"/>
</dbReference>
<dbReference type="CDD" id="cd00077">
    <property type="entry name" value="HDc"/>
    <property type="match status" value="1"/>
</dbReference>
<dbReference type="GO" id="GO:0008893">
    <property type="term" value="F:guanosine-3',5'-bis(diphosphate) 3'-diphosphatase activity"/>
    <property type="evidence" value="ECO:0007669"/>
    <property type="project" value="TreeGrafter"/>
</dbReference>
<dbReference type="Gene3D" id="3.10.20.30">
    <property type="match status" value="1"/>
</dbReference>
<dbReference type="InterPro" id="IPR045600">
    <property type="entry name" value="RelA/SpoT_AH_RIS"/>
</dbReference>
<dbReference type="CDD" id="cd05399">
    <property type="entry name" value="NT_Rel-Spo_like"/>
    <property type="match status" value="1"/>
</dbReference>
<comment type="similarity">
    <text evidence="6">Belongs to the relA/spoT family.</text>
</comment>
<dbReference type="GO" id="GO:0005886">
    <property type="term" value="C:plasma membrane"/>
    <property type="evidence" value="ECO:0007669"/>
    <property type="project" value="TreeGrafter"/>
</dbReference>
<dbReference type="KEGG" id="kro:BVG79_00420"/>
<dbReference type="SUPFAM" id="SSF81271">
    <property type="entry name" value="TGS-like"/>
    <property type="match status" value="1"/>
</dbReference>
<dbReference type="AlphaFoldDB" id="A0A1W6NX24"/>
<evidence type="ECO:0000259" key="8">
    <source>
        <dbReference type="PROSITE" id="PS51831"/>
    </source>
</evidence>
<dbReference type="CDD" id="cd04876">
    <property type="entry name" value="ACT_RelA-SpoT"/>
    <property type="match status" value="1"/>
</dbReference>
<feature type="domain" description="ACT" evidence="7">
    <location>
        <begin position="665"/>
        <end position="739"/>
    </location>
</feature>
<dbReference type="GO" id="GO:0042594">
    <property type="term" value="P:response to starvation"/>
    <property type="evidence" value="ECO:0007669"/>
    <property type="project" value="TreeGrafter"/>
</dbReference>
<evidence type="ECO:0000313" key="11">
    <source>
        <dbReference type="Proteomes" id="UP000242447"/>
    </source>
</evidence>
<evidence type="ECO:0000259" key="9">
    <source>
        <dbReference type="PROSITE" id="PS51880"/>
    </source>
</evidence>
<dbReference type="FunFam" id="3.10.20.30:FF:000002">
    <property type="entry name" value="GTP pyrophosphokinase (RelA/SpoT)"/>
    <property type="match status" value="1"/>
</dbReference>
<dbReference type="RefSeq" id="WP_085785439.1">
    <property type="nucleotide sequence ID" value="NZ_CP019937.1"/>
</dbReference>
<dbReference type="SUPFAM" id="SSF55021">
    <property type="entry name" value="ACT-like"/>
    <property type="match status" value="1"/>
</dbReference>
<comment type="catalytic activity">
    <reaction evidence="5">
        <text>GTP + ATP = guanosine 3'-diphosphate 5'-triphosphate + AMP</text>
        <dbReference type="Rhea" id="RHEA:22088"/>
        <dbReference type="ChEBI" id="CHEBI:30616"/>
        <dbReference type="ChEBI" id="CHEBI:37565"/>
        <dbReference type="ChEBI" id="CHEBI:142410"/>
        <dbReference type="ChEBI" id="CHEBI:456215"/>
        <dbReference type="EC" id="2.7.6.5"/>
    </reaction>
</comment>
<dbReference type="InterPro" id="IPR003607">
    <property type="entry name" value="HD/PDEase_dom"/>
</dbReference>
<dbReference type="InterPro" id="IPR006674">
    <property type="entry name" value="HD_domain"/>
</dbReference>
<dbReference type="Gene3D" id="3.30.460.10">
    <property type="entry name" value="Beta Polymerase, domain 2"/>
    <property type="match status" value="1"/>
</dbReference>
<dbReference type="PANTHER" id="PTHR21262:SF36">
    <property type="entry name" value="BIFUNCTIONAL (P)PPGPP SYNTHASE_HYDROLASE SPOT"/>
    <property type="match status" value="1"/>
</dbReference>
<gene>
    <name evidence="10" type="primary">spoT</name>
    <name evidence="10" type="ORF">BVG79_00420</name>
</gene>
<evidence type="ECO:0000256" key="5">
    <source>
        <dbReference type="ARBA" id="ARBA00048244"/>
    </source>
</evidence>
<dbReference type="InterPro" id="IPR007685">
    <property type="entry name" value="RelA_SpoT"/>
</dbReference>
<keyword evidence="11" id="KW-1185">Reference proteome</keyword>
<dbReference type="SUPFAM" id="SSF109604">
    <property type="entry name" value="HD-domain/PDEase-like"/>
    <property type="match status" value="1"/>
</dbReference>
<dbReference type="SMART" id="SM00954">
    <property type="entry name" value="RelA_SpoT"/>
    <property type="match status" value="1"/>
</dbReference>